<feature type="region of interest" description="Disordered" evidence="1">
    <location>
        <begin position="1"/>
        <end position="37"/>
    </location>
</feature>
<gene>
    <name evidence="3" type="ORF">TsocGM_03905</name>
</gene>
<reference evidence="3 4" key="1">
    <citation type="submission" date="2018-12" db="EMBL/GenBank/DDBJ databases">
        <authorList>
            <person name="Toschakov S.V."/>
        </authorList>
    </citation>
    <scope>NUCLEOTIDE SEQUENCE [LARGE SCALE GENOMIC DNA]</scope>
    <source>
        <strain evidence="3 4">GM2012</strain>
    </source>
</reference>
<dbReference type="PROSITE" id="PS51352">
    <property type="entry name" value="THIOREDOXIN_2"/>
    <property type="match status" value="1"/>
</dbReference>
<dbReference type="InterPro" id="IPR047262">
    <property type="entry name" value="PRX-like1"/>
</dbReference>
<proteinExistence type="predicted"/>
<dbReference type="AlphaFoldDB" id="A0A432MNJ9"/>
<dbReference type="Proteomes" id="UP000280296">
    <property type="component" value="Unassembled WGS sequence"/>
</dbReference>
<name>A0A432MNJ9_9BACT</name>
<dbReference type="Pfam" id="PF00578">
    <property type="entry name" value="AhpC-TSA"/>
    <property type="match status" value="1"/>
</dbReference>
<evidence type="ECO:0000313" key="4">
    <source>
        <dbReference type="Proteomes" id="UP000280296"/>
    </source>
</evidence>
<dbReference type="PANTHER" id="PTHR43640:SF1">
    <property type="entry name" value="THIOREDOXIN-DEPENDENT PEROXIREDOXIN"/>
    <property type="match status" value="1"/>
</dbReference>
<dbReference type="Gene3D" id="3.40.30.10">
    <property type="entry name" value="Glutaredoxin"/>
    <property type="match status" value="1"/>
</dbReference>
<organism evidence="3 4">
    <name type="scientific">Tautonia sociabilis</name>
    <dbReference type="NCBI Taxonomy" id="2080755"/>
    <lineage>
        <taxon>Bacteria</taxon>
        <taxon>Pseudomonadati</taxon>
        <taxon>Planctomycetota</taxon>
        <taxon>Planctomycetia</taxon>
        <taxon>Isosphaerales</taxon>
        <taxon>Isosphaeraceae</taxon>
        <taxon>Tautonia</taxon>
    </lineage>
</organism>
<dbReference type="EMBL" id="RYZH01000005">
    <property type="protein sequence ID" value="RUL89014.1"/>
    <property type="molecule type" value="Genomic_DNA"/>
</dbReference>
<feature type="domain" description="Thioredoxin" evidence="2">
    <location>
        <begin position="64"/>
        <end position="216"/>
    </location>
</feature>
<evidence type="ECO:0000256" key="1">
    <source>
        <dbReference type="SAM" id="MobiDB-lite"/>
    </source>
</evidence>
<reference evidence="3 4" key="2">
    <citation type="submission" date="2019-01" db="EMBL/GenBank/DDBJ databases">
        <title>Tautonia sociabilis, a novel thermotolerant planctomycete of Isosphaeraceae family, isolated from a 4000 m deep subterranean habitat.</title>
        <authorList>
            <person name="Kovaleva O.L."/>
            <person name="Elcheninov A.G."/>
            <person name="Van Heerden E."/>
            <person name="Toshchakov S.V."/>
            <person name="Novikov A."/>
            <person name="Bonch-Osmolovskaya E.A."/>
            <person name="Kublanov I.V."/>
        </authorList>
    </citation>
    <scope>NUCLEOTIDE SEQUENCE [LARGE SCALE GENOMIC DNA]</scope>
    <source>
        <strain evidence="3 4">GM2012</strain>
    </source>
</reference>
<evidence type="ECO:0000313" key="3">
    <source>
        <dbReference type="EMBL" id="RUL89014.1"/>
    </source>
</evidence>
<sequence>MPARGRPATIDSGSRDDRRTSAVGPPALAPESRRAQDEDACRMIAPFTLASLLVAPLPITPDDPPGPDRLPPIELTGVDGEPIVLKAPEGGVLAVVFLWTPCPISNQYSPTLNAIAGQADATRVRFVGLYVDADLTDEEVADHAREYALEFPIGRRGAVGLARSLGLETVPSAIVVDDRGRIRYRGRIDDQFFDLGRRRQIVRSHDLKDAIAAVLAGEAIAEPRTEAIGCSLPDFGPDVENRVENPKDPANLP</sequence>
<dbReference type="SUPFAM" id="SSF52833">
    <property type="entry name" value="Thioredoxin-like"/>
    <property type="match status" value="1"/>
</dbReference>
<dbReference type="InterPro" id="IPR036249">
    <property type="entry name" value="Thioredoxin-like_sf"/>
</dbReference>
<dbReference type="PANTHER" id="PTHR43640">
    <property type="entry name" value="OS07G0260300 PROTEIN"/>
    <property type="match status" value="1"/>
</dbReference>
<dbReference type="GO" id="GO:0016209">
    <property type="term" value="F:antioxidant activity"/>
    <property type="evidence" value="ECO:0007669"/>
    <property type="project" value="InterPro"/>
</dbReference>
<dbReference type="GO" id="GO:0016491">
    <property type="term" value="F:oxidoreductase activity"/>
    <property type="evidence" value="ECO:0007669"/>
    <property type="project" value="InterPro"/>
</dbReference>
<keyword evidence="4" id="KW-1185">Reference proteome</keyword>
<accession>A0A432MNJ9</accession>
<comment type="caution">
    <text evidence="3">The sequence shown here is derived from an EMBL/GenBank/DDBJ whole genome shotgun (WGS) entry which is preliminary data.</text>
</comment>
<evidence type="ECO:0000259" key="2">
    <source>
        <dbReference type="PROSITE" id="PS51352"/>
    </source>
</evidence>
<protein>
    <submittedName>
        <fullName evidence="3">Redoxin domain-containing protein</fullName>
    </submittedName>
</protein>
<dbReference type="InterPro" id="IPR000866">
    <property type="entry name" value="AhpC/TSA"/>
</dbReference>
<dbReference type="InterPro" id="IPR013766">
    <property type="entry name" value="Thioredoxin_domain"/>
</dbReference>